<reference evidence="1 2" key="1">
    <citation type="submission" date="2015-04" db="EMBL/GenBank/DDBJ databases">
        <title>Comparative genomics of rhizobia nodulating Arachis hypogaea in China.</title>
        <authorList>
            <person name="Li Y."/>
        </authorList>
    </citation>
    <scope>NUCLEOTIDE SEQUENCE [LARGE SCALE GENOMIC DNA]</scope>
    <source>
        <strain evidence="1 2">CCBAU 51787</strain>
    </source>
</reference>
<dbReference type="Proteomes" id="UP000290565">
    <property type="component" value="Unassembled WGS sequence"/>
</dbReference>
<organism evidence="1 2">
    <name type="scientific">Bradyrhizobium zhanjiangense</name>
    <dbReference type="NCBI Taxonomy" id="1325107"/>
    <lineage>
        <taxon>Bacteria</taxon>
        <taxon>Pseudomonadati</taxon>
        <taxon>Pseudomonadota</taxon>
        <taxon>Alphaproteobacteria</taxon>
        <taxon>Hyphomicrobiales</taxon>
        <taxon>Nitrobacteraceae</taxon>
        <taxon>Bradyrhizobium</taxon>
    </lineage>
</organism>
<dbReference type="RefSeq" id="WP_164939854.1">
    <property type="nucleotide sequence ID" value="NZ_LBJM01000203.1"/>
</dbReference>
<dbReference type="EMBL" id="LBJM01000203">
    <property type="protein sequence ID" value="RXH23006.1"/>
    <property type="molecule type" value="Genomic_DNA"/>
</dbReference>
<sequence length="102" mass="11317">MKEARLCDIEAGLLELVLLLDVLADHPANLICAIWIGRRDWPSQLSKYAVPVLDMLNLARIKVVEELVGLGCVLPQAGKVIDPQFLLRNMPFALRNMALGLL</sequence>
<name>A0A4Q0RUH3_9BRAD</name>
<evidence type="ECO:0000313" key="2">
    <source>
        <dbReference type="Proteomes" id="UP000290565"/>
    </source>
</evidence>
<dbReference type="AlphaFoldDB" id="A0A4Q0RUH3"/>
<comment type="caution">
    <text evidence="1">The sequence shown here is derived from an EMBL/GenBank/DDBJ whole genome shotgun (WGS) entry which is preliminary data.</text>
</comment>
<evidence type="ECO:0000313" key="1">
    <source>
        <dbReference type="EMBL" id="RXH23006.1"/>
    </source>
</evidence>
<protein>
    <submittedName>
        <fullName evidence="1">Uncharacterized protein</fullName>
    </submittedName>
</protein>
<accession>A0A4Q0RUH3</accession>
<gene>
    <name evidence="1" type="ORF">XH94_37130</name>
</gene>
<proteinExistence type="predicted"/>